<name>A0A921MSA8_9BACT</name>
<evidence type="ECO:0000313" key="1">
    <source>
        <dbReference type="EMBL" id="HJG89134.1"/>
    </source>
</evidence>
<dbReference type="GeneID" id="90530374"/>
<comment type="caution">
    <text evidence="1">The sequence shown here is derived from an EMBL/GenBank/DDBJ whole genome shotgun (WGS) entry which is preliminary data.</text>
</comment>
<protein>
    <submittedName>
        <fullName evidence="1">Uncharacterized protein</fullName>
    </submittedName>
</protein>
<dbReference type="Proteomes" id="UP000757103">
    <property type="component" value="Unassembled WGS sequence"/>
</dbReference>
<dbReference type="AlphaFoldDB" id="A0A921MSA8"/>
<proteinExistence type="predicted"/>
<reference evidence="1" key="2">
    <citation type="submission" date="2021-09" db="EMBL/GenBank/DDBJ databases">
        <authorList>
            <person name="Gilroy R."/>
        </authorList>
    </citation>
    <scope>NUCLEOTIDE SEQUENCE</scope>
    <source>
        <strain evidence="1">CHK121-7720</strain>
    </source>
</reference>
<dbReference type="RefSeq" id="WP_084547048.1">
    <property type="nucleotide sequence ID" value="NZ_CAKMIC010000019.1"/>
</dbReference>
<gene>
    <name evidence="1" type="ORF">K8U91_06660</name>
</gene>
<organism evidence="1 2">
    <name type="scientific">Barnesiella viscericola</name>
    <dbReference type="NCBI Taxonomy" id="397865"/>
    <lineage>
        <taxon>Bacteria</taxon>
        <taxon>Pseudomonadati</taxon>
        <taxon>Bacteroidota</taxon>
        <taxon>Bacteroidia</taxon>
        <taxon>Bacteroidales</taxon>
        <taxon>Barnesiellaceae</taxon>
        <taxon>Barnesiella</taxon>
    </lineage>
</organism>
<accession>A0A921MSA8</accession>
<dbReference type="EMBL" id="DYUD01000022">
    <property type="protein sequence ID" value="HJG89134.1"/>
    <property type="molecule type" value="Genomic_DNA"/>
</dbReference>
<sequence length="63" mass="7108">MWKILLFTAGFLVLAVALLGVRVFFVKGGRFPSPHISDNQYLRKKGISCAVSTDAQERKEKLR</sequence>
<evidence type="ECO:0000313" key="2">
    <source>
        <dbReference type="Proteomes" id="UP000757103"/>
    </source>
</evidence>
<reference evidence="1" key="1">
    <citation type="journal article" date="2021" name="PeerJ">
        <title>Extensive microbial diversity within the chicken gut microbiome revealed by metagenomics and culture.</title>
        <authorList>
            <person name="Gilroy R."/>
            <person name="Ravi A."/>
            <person name="Getino M."/>
            <person name="Pursley I."/>
            <person name="Horton D.L."/>
            <person name="Alikhan N.F."/>
            <person name="Baker D."/>
            <person name="Gharbi K."/>
            <person name="Hall N."/>
            <person name="Watson M."/>
            <person name="Adriaenssens E.M."/>
            <person name="Foster-Nyarko E."/>
            <person name="Jarju S."/>
            <person name="Secka A."/>
            <person name="Antonio M."/>
            <person name="Oren A."/>
            <person name="Chaudhuri R.R."/>
            <person name="La Ragione R."/>
            <person name="Hildebrand F."/>
            <person name="Pallen M.J."/>
        </authorList>
    </citation>
    <scope>NUCLEOTIDE SEQUENCE</scope>
    <source>
        <strain evidence="1">CHK121-7720</strain>
    </source>
</reference>